<dbReference type="CDD" id="cd19097">
    <property type="entry name" value="AKR_unchar"/>
    <property type="match status" value="1"/>
</dbReference>
<evidence type="ECO:0000259" key="1">
    <source>
        <dbReference type="Pfam" id="PF00248"/>
    </source>
</evidence>
<sequence length="539" mass="60281">MKSVAVIQARTNSSRLPGKVLLPVKGMPLVVLAARRAANTGRQVIVATSLETTDDFLAETLQIHGISSYRGSLDNTLERFVTALEDYNDETPVFRLTADNVLPDGALLDEIEQYFIEHHLDYLCCNGEKSGLPYGMSVELTRLRHLRDAAASTTCKYDQEHVTPYIRRKFGEYYFEKYRELSKGHFRCTVDCLDDYLAIQQLFSDIDDPIQVSAFTLVEQLGSCSYQPWQRIPARKLVLGTAQLGMQYGIANLSGKPDQSMAEQLIKSAIANGAAFIDTARAYGNSEEVIGTALRSGWEGRSRVVTKLSPLTHCPVDGNQEVIDAFVDASIYASCSSLRMQRLDVLMLHRASHMTDWNGAVWKRLLQHKAKATFNALGVSVQSPAELELALASPEVGFIQMPFNVLDWRWDQMIPKIIAQKQQRDVVIHVRSALLQGLLPSKSCEYWQKANAAQPENIMEWLAEQTQNNGKTSIADFCLSFVKSFSWVDGLVIGMETLDQLAENVKILCGDDFSQQEIASILATRPKLEENSLNPSCWR</sequence>
<dbReference type="InterPro" id="IPR036812">
    <property type="entry name" value="NAD(P)_OxRdtase_dom_sf"/>
</dbReference>
<organism evidence="2 3">
    <name type="scientific">Nitrincola lacisaponensis</name>
    <dbReference type="NCBI Taxonomy" id="267850"/>
    <lineage>
        <taxon>Bacteria</taxon>
        <taxon>Pseudomonadati</taxon>
        <taxon>Pseudomonadota</taxon>
        <taxon>Gammaproteobacteria</taxon>
        <taxon>Oceanospirillales</taxon>
        <taxon>Oceanospirillaceae</taxon>
        <taxon>Nitrincola</taxon>
    </lineage>
</organism>
<dbReference type="STRING" id="267850.ADINL_0223"/>
<dbReference type="PATRIC" id="fig|267850.7.peg.219"/>
<feature type="domain" description="NADP-dependent oxidoreductase" evidence="1">
    <location>
        <begin position="236"/>
        <end position="521"/>
    </location>
</feature>
<dbReference type="InterPro" id="IPR053135">
    <property type="entry name" value="AKR2_Oxidoreductase"/>
</dbReference>
<comment type="caution">
    <text evidence="2">The sequence shown here is derived from an EMBL/GenBank/DDBJ whole genome shotgun (WGS) entry which is preliminary data.</text>
</comment>
<dbReference type="OrthoDB" id="9773828at2"/>
<accession>A0A063Y7P9</accession>
<dbReference type="Gene3D" id="3.90.550.10">
    <property type="entry name" value="Spore Coat Polysaccharide Biosynthesis Protein SpsA, Chain A"/>
    <property type="match status" value="1"/>
</dbReference>
<evidence type="ECO:0000313" key="3">
    <source>
        <dbReference type="Proteomes" id="UP000027318"/>
    </source>
</evidence>
<dbReference type="Pfam" id="PF02348">
    <property type="entry name" value="CTP_transf_3"/>
    <property type="match status" value="1"/>
</dbReference>
<dbReference type="SUPFAM" id="SSF53448">
    <property type="entry name" value="Nucleotide-diphospho-sugar transferases"/>
    <property type="match status" value="1"/>
</dbReference>
<dbReference type="InterPro" id="IPR003329">
    <property type="entry name" value="Cytidylyl_trans"/>
</dbReference>
<dbReference type="RefSeq" id="WP_036542835.1">
    <property type="nucleotide sequence ID" value="NZ_JMSZ01000007.1"/>
</dbReference>
<dbReference type="Pfam" id="PF00248">
    <property type="entry name" value="Aldo_ket_red"/>
    <property type="match status" value="1"/>
</dbReference>
<dbReference type="PANTHER" id="PTHR43312:SF1">
    <property type="entry name" value="NADP-DEPENDENT OXIDOREDUCTASE DOMAIN-CONTAINING PROTEIN"/>
    <property type="match status" value="1"/>
</dbReference>
<dbReference type="Gene3D" id="3.20.20.100">
    <property type="entry name" value="NADP-dependent oxidoreductase domain"/>
    <property type="match status" value="1"/>
</dbReference>
<name>A0A063Y7P9_9GAMM</name>
<dbReference type="SUPFAM" id="SSF51430">
    <property type="entry name" value="NAD(P)-linked oxidoreductase"/>
    <property type="match status" value="1"/>
</dbReference>
<dbReference type="PANTHER" id="PTHR43312">
    <property type="entry name" value="D-THREO-ALDOSE 1-DEHYDROGENASE"/>
    <property type="match status" value="1"/>
</dbReference>
<dbReference type="Proteomes" id="UP000027318">
    <property type="component" value="Unassembled WGS sequence"/>
</dbReference>
<dbReference type="EMBL" id="JMSZ01000007">
    <property type="protein sequence ID" value="KDE41150.1"/>
    <property type="molecule type" value="Genomic_DNA"/>
</dbReference>
<dbReference type="InterPro" id="IPR023210">
    <property type="entry name" value="NADP_OxRdtase_dom"/>
</dbReference>
<gene>
    <name evidence="2" type="ORF">ADINL_0223</name>
</gene>
<evidence type="ECO:0000313" key="2">
    <source>
        <dbReference type="EMBL" id="KDE41150.1"/>
    </source>
</evidence>
<dbReference type="AlphaFoldDB" id="A0A063Y7P9"/>
<reference evidence="2 3" key="1">
    <citation type="journal article" date="2005" name="Int. J. Syst. Evol. Microbiol.">
        <title>Nitrincola lacisaponensis gen. nov., sp. nov., a novel alkaliphilic bacterium isolated from an alkaline, saline lake.</title>
        <authorList>
            <person name="Dimitriu P.A."/>
            <person name="Shukla S.K."/>
            <person name="Conradt J."/>
            <person name="Marquez M.C."/>
            <person name="Ventosa A."/>
            <person name="Maglia A."/>
            <person name="Peyton B.M."/>
            <person name="Pinkart H.C."/>
            <person name="Mormile M.R."/>
        </authorList>
    </citation>
    <scope>NUCLEOTIDE SEQUENCE [LARGE SCALE GENOMIC DNA]</scope>
    <source>
        <strain evidence="2 3">4CA</strain>
    </source>
</reference>
<dbReference type="InterPro" id="IPR029044">
    <property type="entry name" value="Nucleotide-diphossugar_trans"/>
</dbReference>
<keyword evidence="3" id="KW-1185">Reference proteome</keyword>
<protein>
    <submittedName>
        <fullName evidence="2">Spore coat polysaccharide biosynthesis protein spsF</fullName>
    </submittedName>
</protein>
<proteinExistence type="predicted"/>